<evidence type="ECO:0000256" key="2">
    <source>
        <dbReference type="ARBA" id="ARBA00022448"/>
    </source>
</evidence>
<organism evidence="6 7">
    <name type="scientific">Desulfuribacillus stibiiarsenatis</name>
    <dbReference type="NCBI Taxonomy" id="1390249"/>
    <lineage>
        <taxon>Bacteria</taxon>
        <taxon>Bacillati</taxon>
        <taxon>Bacillota</taxon>
        <taxon>Desulfuribacillia</taxon>
        <taxon>Desulfuribacillales</taxon>
        <taxon>Desulfuribacillaceae</taxon>
        <taxon>Desulfuribacillus</taxon>
    </lineage>
</organism>
<dbReference type="GO" id="GO:0016887">
    <property type="term" value="F:ATP hydrolysis activity"/>
    <property type="evidence" value="ECO:0007669"/>
    <property type="project" value="InterPro"/>
</dbReference>
<dbReference type="SUPFAM" id="SSF52540">
    <property type="entry name" value="P-loop containing nucleoside triphosphate hydrolases"/>
    <property type="match status" value="1"/>
</dbReference>
<proteinExistence type="inferred from homology"/>
<gene>
    <name evidence="6" type="ORF">BHU72_12330</name>
</gene>
<evidence type="ECO:0000259" key="5">
    <source>
        <dbReference type="PROSITE" id="PS50893"/>
    </source>
</evidence>
<dbReference type="RefSeq" id="WP_069703421.1">
    <property type="nucleotide sequence ID" value="NZ_MJAT01000040.1"/>
</dbReference>
<evidence type="ECO:0000313" key="6">
    <source>
        <dbReference type="EMBL" id="OEH84184.1"/>
    </source>
</evidence>
<dbReference type="STRING" id="1390249.BHU72_12330"/>
<dbReference type="PANTHER" id="PTHR42734:SF6">
    <property type="entry name" value="MOLYBDATE IMPORT ATP-BINDING PROTEIN MOLC"/>
    <property type="match status" value="1"/>
</dbReference>
<evidence type="ECO:0000256" key="1">
    <source>
        <dbReference type="ARBA" id="ARBA00005417"/>
    </source>
</evidence>
<keyword evidence="4 6" id="KW-0067">ATP-binding</keyword>
<sequence length="257" mass="29249">MMIKMEHVNWIREKKYLLKDINWEVKDGEHWAIVGLNGSGKTTLLNMVNGYIWPTKGQVSVLGQLFGTVDLRVLRKSIGWVSTSLQEKLYKSETSLEIVLSGKYASIGLFDIPEEEDIVKANQLINELGCSHLALRSYQTLSQGERQRILIARALMSSPKLLILDEPCTGLDVFAREHLLSTIDQLAKKEDAPTLLYVTHHVEEILPVFSHTLLLREGEIYQAGKSRDVLATESMTEFFNVPVEVEWKNNRPWLTIS</sequence>
<feature type="domain" description="ABC transporter" evidence="5">
    <location>
        <begin position="3"/>
        <end position="242"/>
    </location>
</feature>
<dbReference type="AlphaFoldDB" id="A0A1E5L254"/>
<comment type="similarity">
    <text evidence="1">Belongs to the ABC transporter superfamily.</text>
</comment>
<dbReference type="PANTHER" id="PTHR42734">
    <property type="entry name" value="METAL TRANSPORT SYSTEM ATP-BINDING PROTEIN TM_0124-RELATED"/>
    <property type="match status" value="1"/>
</dbReference>
<dbReference type="OrthoDB" id="9789994at2"/>
<evidence type="ECO:0000313" key="7">
    <source>
        <dbReference type="Proteomes" id="UP000095255"/>
    </source>
</evidence>
<protein>
    <submittedName>
        <fullName evidence="6">Molybdenum ABC transporter ATP-binding protein</fullName>
    </submittedName>
</protein>
<keyword evidence="3" id="KW-0547">Nucleotide-binding</keyword>
<keyword evidence="2" id="KW-0813">Transport</keyword>
<reference evidence="6 7" key="1">
    <citation type="submission" date="2016-09" db="EMBL/GenBank/DDBJ databases">
        <title>Desulfuribacillus arsenicus sp. nov., an obligately anaerobic, dissimilatory arsenic- and antimonate-reducing bacterium isolated from anoxic sediments.</title>
        <authorList>
            <person name="Abin C.A."/>
            <person name="Hollibaugh J.T."/>
        </authorList>
    </citation>
    <scope>NUCLEOTIDE SEQUENCE [LARGE SCALE GENOMIC DNA]</scope>
    <source>
        <strain evidence="6 7">MLFW-2</strain>
    </source>
</reference>
<accession>A0A1E5L254</accession>
<dbReference type="Pfam" id="PF00005">
    <property type="entry name" value="ABC_tran"/>
    <property type="match status" value="1"/>
</dbReference>
<comment type="caution">
    <text evidence="6">The sequence shown here is derived from an EMBL/GenBank/DDBJ whole genome shotgun (WGS) entry which is preliminary data.</text>
</comment>
<evidence type="ECO:0000256" key="4">
    <source>
        <dbReference type="ARBA" id="ARBA00022840"/>
    </source>
</evidence>
<name>A0A1E5L254_9FIRM</name>
<keyword evidence="7" id="KW-1185">Reference proteome</keyword>
<dbReference type="PROSITE" id="PS00211">
    <property type="entry name" value="ABC_TRANSPORTER_1"/>
    <property type="match status" value="1"/>
</dbReference>
<dbReference type="InterPro" id="IPR003439">
    <property type="entry name" value="ABC_transporter-like_ATP-bd"/>
</dbReference>
<dbReference type="InterPro" id="IPR017871">
    <property type="entry name" value="ABC_transporter-like_CS"/>
</dbReference>
<dbReference type="InterPro" id="IPR003593">
    <property type="entry name" value="AAA+_ATPase"/>
</dbReference>
<dbReference type="Gene3D" id="3.40.50.300">
    <property type="entry name" value="P-loop containing nucleotide triphosphate hydrolases"/>
    <property type="match status" value="1"/>
</dbReference>
<evidence type="ECO:0000256" key="3">
    <source>
        <dbReference type="ARBA" id="ARBA00022741"/>
    </source>
</evidence>
<dbReference type="GO" id="GO:0005524">
    <property type="term" value="F:ATP binding"/>
    <property type="evidence" value="ECO:0007669"/>
    <property type="project" value="UniProtKB-KW"/>
</dbReference>
<dbReference type="EMBL" id="MJAT01000040">
    <property type="protein sequence ID" value="OEH84184.1"/>
    <property type="molecule type" value="Genomic_DNA"/>
</dbReference>
<dbReference type="InterPro" id="IPR027417">
    <property type="entry name" value="P-loop_NTPase"/>
</dbReference>
<dbReference type="InterPro" id="IPR050153">
    <property type="entry name" value="Metal_Ion_Import_ABC"/>
</dbReference>
<dbReference type="PROSITE" id="PS50893">
    <property type="entry name" value="ABC_TRANSPORTER_2"/>
    <property type="match status" value="1"/>
</dbReference>
<dbReference type="SMART" id="SM00382">
    <property type="entry name" value="AAA"/>
    <property type="match status" value="1"/>
</dbReference>
<dbReference type="Proteomes" id="UP000095255">
    <property type="component" value="Unassembled WGS sequence"/>
</dbReference>